<dbReference type="InterPro" id="IPR015943">
    <property type="entry name" value="WD40/YVTN_repeat-like_dom_sf"/>
</dbReference>
<proteinExistence type="inferred from homology"/>
<keyword evidence="3" id="KW-0677">Repeat</keyword>
<dbReference type="Gene3D" id="2.130.10.10">
    <property type="entry name" value="YVTN repeat-like/Quinoprotein amine dehydrogenase"/>
    <property type="match status" value="1"/>
</dbReference>
<sequence length="326" mass="35318">MANLKQTPLTCSGHTRPIVHLAFSEVTECGYFLISACKDGQPMLRQGDTGDWIGTFMGHKGAVWGVVLNANATKAATGSADSNAKLWNAITGEELHSFQHSRIVKSVAFSQDSSLLVTGSTEKLIRVFDINKPDSKPEVISGHTGALKDVAFLGADTIASIAQDQTLRLWDRRTGTQTQQVQLQSVPNSMEISKDLTIATVSHGSNVSFWKIGNNLDLVREVTIPTQVNSASLHPDKSIFVCGGEDLKMYKFDYTTGCEIESFKGHFGPVHCVGFSPDGELYASGSEDGTLRLWQTTVGKTYGLWKCLESSENACGVIPKTEVPTN</sequence>
<accession>A0AAN8SCC1</accession>
<protein>
    <recommendedName>
        <fullName evidence="6">Serine-threonine kinase receptor-associated protein</fullName>
    </recommendedName>
</protein>
<dbReference type="SUPFAM" id="SSF50978">
    <property type="entry name" value="WD40 repeat-like"/>
    <property type="match status" value="1"/>
</dbReference>
<name>A0AAN8SCC1_POLSC</name>
<keyword evidence="10" id="KW-1185">Reference proteome</keyword>
<dbReference type="PANTHER" id="PTHR19877">
    <property type="entry name" value="EUKARYOTIC TRANSLATION INITIATION FACTOR 3 SUBUNIT I"/>
    <property type="match status" value="1"/>
</dbReference>
<feature type="repeat" description="WD" evidence="7">
    <location>
        <begin position="97"/>
        <end position="138"/>
    </location>
</feature>
<gene>
    <name evidence="9" type="ORF">RUM43_004899</name>
    <name evidence="8" type="ORF">RUM44_010667</name>
</gene>
<evidence type="ECO:0000256" key="6">
    <source>
        <dbReference type="ARBA" id="ARBA00040390"/>
    </source>
</evidence>
<evidence type="ECO:0000256" key="1">
    <source>
        <dbReference type="ARBA" id="ARBA00022574"/>
    </source>
</evidence>
<dbReference type="GO" id="GO:0032797">
    <property type="term" value="C:SMN complex"/>
    <property type="evidence" value="ECO:0007669"/>
    <property type="project" value="TreeGrafter"/>
</dbReference>
<feature type="repeat" description="WD" evidence="7">
    <location>
        <begin position="56"/>
        <end position="97"/>
    </location>
</feature>
<keyword evidence="2" id="KW-0507">mRNA processing</keyword>
<comment type="similarity">
    <text evidence="5">Belongs to the WD repeat STRAP family.</text>
</comment>
<evidence type="ECO:0000256" key="2">
    <source>
        <dbReference type="ARBA" id="ARBA00022664"/>
    </source>
</evidence>
<evidence type="ECO:0000313" key="10">
    <source>
        <dbReference type="Proteomes" id="UP001359485"/>
    </source>
</evidence>
<dbReference type="Proteomes" id="UP001372834">
    <property type="component" value="Unassembled WGS sequence"/>
</dbReference>
<evidence type="ECO:0000256" key="5">
    <source>
        <dbReference type="ARBA" id="ARBA00038394"/>
    </source>
</evidence>
<dbReference type="GO" id="GO:0003723">
    <property type="term" value="F:RNA binding"/>
    <property type="evidence" value="ECO:0007669"/>
    <property type="project" value="TreeGrafter"/>
</dbReference>
<reference evidence="9 11" key="1">
    <citation type="submission" date="2023-10" db="EMBL/GenBank/DDBJ databases">
        <title>Genomes of two closely related lineages of the louse Polyplax serrata with different host specificities.</title>
        <authorList>
            <person name="Martinu J."/>
            <person name="Tarabai H."/>
            <person name="Stefka J."/>
            <person name="Hypsa V."/>
        </authorList>
    </citation>
    <scope>NUCLEOTIDE SEQUENCE [LARGE SCALE GENOMIC DNA]</scope>
    <source>
        <strain evidence="8">98ZLc_SE</strain>
        <strain evidence="9">HR10_N</strain>
    </source>
</reference>
<feature type="repeat" description="WD" evidence="7">
    <location>
        <begin position="140"/>
        <end position="180"/>
    </location>
</feature>
<evidence type="ECO:0000256" key="7">
    <source>
        <dbReference type="PROSITE-ProRule" id="PRU00221"/>
    </source>
</evidence>
<organism evidence="9 11">
    <name type="scientific">Polyplax serrata</name>
    <name type="common">Common mouse louse</name>
    <dbReference type="NCBI Taxonomy" id="468196"/>
    <lineage>
        <taxon>Eukaryota</taxon>
        <taxon>Metazoa</taxon>
        <taxon>Ecdysozoa</taxon>
        <taxon>Arthropoda</taxon>
        <taxon>Hexapoda</taxon>
        <taxon>Insecta</taxon>
        <taxon>Pterygota</taxon>
        <taxon>Neoptera</taxon>
        <taxon>Paraneoptera</taxon>
        <taxon>Psocodea</taxon>
        <taxon>Troctomorpha</taxon>
        <taxon>Phthiraptera</taxon>
        <taxon>Anoplura</taxon>
        <taxon>Polyplacidae</taxon>
        <taxon>Polyplax</taxon>
    </lineage>
</organism>
<evidence type="ECO:0000313" key="9">
    <source>
        <dbReference type="EMBL" id="KAK6643394.1"/>
    </source>
</evidence>
<comment type="caution">
    <text evidence="9">The sequence shown here is derived from an EMBL/GenBank/DDBJ whole genome shotgun (WGS) entry which is preliminary data.</text>
</comment>
<evidence type="ECO:0000256" key="4">
    <source>
        <dbReference type="ARBA" id="ARBA00023187"/>
    </source>
</evidence>
<dbReference type="InterPro" id="IPR001680">
    <property type="entry name" value="WD40_rpt"/>
</dbReference>
<dbReference type="PROSITE" id="PS50082">
    <property type="entry name" value="WD_REPEATS_2"/>
    <property type="match status" value="4"/>
</dbReference>
<dbReference type="PRINTS" id="PR00320">
    <property type="entry name" value="GPROTEINBRPT"/>
</dbReference>
<dbReference type="EMBL" id="JAWJWE010000002">
    <property type="protein sequence ID" value="KAK6643394.1"/>
    <property type="molecule type" value="Genomic_DNA"/>
</dbReference>
<dbReference type="AlphaFoldDB" id="A0AAN8SCC1"/>
<dbReference type="PROSITE" id="PS50294">
    <property type="entry name" value="WD_REPEATS_REGION"/>
    <property type="match status" value="3"/>
</dbReference>
<dbReference type="FunFam" id="2.130.10.10:FF:000133">
    <property type="entry name" value="Serine-threonine kinase receptor-associated protein"/>
    <property type="match status" value="1"/>
</dbReference>
<dbReference type="EMBL" id="JAWJWF010000046">
    <property type="protein sequence ID" value="KAK6623811.1"/>
    <property type="molecule type" value="Genomic_DNA"/>
</dbReference>
<dbReference type="CDD" id="cd00200">
    <property type="entry name" value="WD40"/>
    <property type="match status" value="1"/>
</dbReference>
<keyword evidence="1 7" id="KW-0853">WD repeat</keyword>
<dbReference type="Proteomes" id="UP001359485">
    <property type="component" value="Unassembled WGS sequence"/>
</dbReference>
<evidence type="ECO:0000313" key="11">
    <source>
        <dbReference type="Proteomes" id="UP001372834"/>
    </source>
</evidence>
<dbReference type="GO" id="GO:0000387">
    <property type="term" value="P:spliceosomal snRNP assembly"/>
    <property type="evidence" value="ECO:0007669"/>
    <property type="project" value="TreeGrafter"/>
</dbReference>
<dbReference type="Pfam" id="PF00400">
    <property type="entry name" value="WD40"/>
    <property type="match status" value="4"/>
</dbReference>
<feature type="repeat" description="WD" evidence="7">
    <location>
        <begin position="263"/>
        <end position="304"/>
    </location>
</feature>
<dbReference type="SMART" id="SM00320">
    <property type="entry name" value="WD40"/>
    <property type="match status" value="7"/>
</dbReference>
<evidence type="ECO:0000256" key="3">
    <source>
        <dbReference type="ARBA" id="ARBA00022737"/>
    </source>
</evidence>
<evidence type="ECO:0000313" key="8">
    <source>
        <dbReference type="EMBL" id="KAK6623811.1"/>
    </source>
</evidence>
<dbReference type="InterPro" id="IPR020472">
    <property type="entry name" value="WD40_PAC1"/>
</dbReference>
<dbReference type="PANTHER" id="PTHR19877:SF13">
    <property type="entry name" value="SERINE-THREONINE KINASE RECEPTOR-ASSOCIATED PROTEIN"/>
    <property type="match status" value="1"/>
</dbReference>
<dbReference type="InterPro" id="IPR036322">
    <property type="entry name" value="WD40_repeat_dom_sf"/>
</dbReference>
<keyword evidence="4" id="KW-0508">mRNA splicing</keyword>